<keyword evidence="7" id="KW-0456">Lyase</keyword>
<dbReference type="PANTHER" id="PTHR43622:SF7">
    <property type="entry name" value="3-DEHYDROQUINATE SYNTHASE, CHLOROPLASTIC"/>
    <property type="match status" value="1"/>
</dbReference>
<dbReference type="Gene3D" id="3.40.50.1970">
    <property type="match status" value="1"/>
</dbReference>
<dbReference type="PATRIC" id="fig|1125702.3.peg.398"/>
<dbReference type="InterPro" id="IPR050071">
    <property type="entry name" value="Dehydroquinate_synthase"/>
</dbReference>
<keyword evidence="8" id="KW-0170">Cobalt</keyword>
<evidence type="ECO:0000259" key="9">
    <source>
        <dbReference type="Pfam" id="PF01761"/>
    </source>
</evidence>
<evidence type="ECO:0000313" key="12">
    <source>
        <dbReference type="Proteomes" id="UP000014605"/>
    </source>
</evidence>
<keyword evidence="4" id="KW-0479">Metal-binding</keyword>
<comment type="cofactor">
    <cofactor evidence="1">
        <name>NAD(+)</name>
        <dbReference type="ChEBI" id="CHEBI:57540"/>
    </cofactor>
</comment>
<keyword evidence="6" id="KW-0057">Aromatic amino acid biosynthesis</keyword>
<dbReference type="Proteomes" id="UP000014605">
    <property type="component" value="Unassembled WGS sequence"/>
</dbReference>
<organism evidence="11 12">
    <name type="scientific">Treponema vincentii F0403</name>
    <dbReference type="NCBI Taxonomy" id="1125702"/>
    <lineage>
        <taxon>Bacteria</taxon>
        <taxon>Pseudomonadati</taxon>
        <taxon>Spirochaetota</taxon>
        <taxon>Spirochaetia</taxon>
        <taxon>Spirochaetales</taxon>
        <taxon>Treponemataceae</taxon>
        <taxon>Treponema</taxon>
    </lineage>
</organism>
<dbReference type="GO" id="GO:0009073">
    <property type="term" value="P:aromatic amino acid family biosynthetic process"/>
    <property type="evidence" value="ECO:0007669"/>
    <property type="project" value="UniProtKB-KW"/>
</dbReference>
<dbReference type="SUPFAM" id="SSF56796">
    <property type="entry name" value="Dehydroquinate synthase-like"/>
    <property type="match status" value="1"/>
</dbReference>
<reference evidence="11 12" key="1">
    <citation type="submission" date="2013-04" db="EMBL/GenBank/DDBJ databases">
        <title>The Genome Sequence of Treponema vincentii F0403.</title>
        <authorList>
            <consortium name="The Broad Institute Genomics Platform"/>
            <person name="Earl A."/>
            <person name="Ward D."/>
            <person name="Feldgarden M."/>
            <person name="Gevers D."/>
            <person name="Leonetti C."/>
            <person name="Izard J."/>
            <person name="Walker B."/>
            <person name="Young S."/>
            <person name="Zeng Q."/>
            <person name="Gargeya S."/>
            <person name="Fitzgerald M."/>
            <person name="Haas B."/>
            <person name="Abouelleil A."/>
            <person name="Allen A.W."/>
            <person name="Alvarado L."/>
            <person name="Arachchi H.M."/>
            <person name="Berlin A.M."/>
            <person name="Chapman S.B."/>
            <person name="Gainer-Dewar J."/>
            <person name="Goldberg J."/>
            <person name="Griggs A."/>
            <person name="Gujja S."/>
            <person name="Hansen M."/>
            <person name="Howarth C."/>
            <person name="Imamovic A."/>
            <person name="Ireland A."/>
            <person name="Larimer J."/>
            <person name="McCowan C."/>
            <person name="Murphy C."/>
            <person name="Pearson M."/>
            <person name="Poon T.W."/>
            <person name="Priest M."/>
            <person name="Roberts A."/>
            <person name="Saif S."/>
            <person name="Shea T."/>
            <person name="Sisk P."/>
            <person name="Sykes S."/>
            <person name="Wortman J."/>
            <person name="Nusbaum C."/>
            <person name="Birren B."/>
        </authorList>
    </citation>
    <scope>NUCLEOTIDE SEQUENCE [LARGE SCALE GENOMIC DNA]</scope>
    <source>
        <strain evidence="11 12">F0403</strain>
    </source>
</reference>
<keyword evidence="3" id="KW-0028">Amino-acid biosynthesis</keyword>
<dbReference type="GO" id="GO:0003856">
    <property type="term" value="F:3-dehydroquinate synthase activity"/>
    <property type="evidence" value="ECO:0007669"/>
    <property type="project" value="TreeGrafter"/>
</dbReference>
<dbReference type="PIRSF" id="PIRSF001455">
    <property type="entry name" value="DHQ_synth"/>
    <property type="match status" value="1"/>
</dbReference>
<feature type="domain" description="3-dehydroquinate synthase C-terminal" evidence="10">
    <location>
        <begin position="192"/>
        <end position="342"/>
    </location>
</feature>
<sequence length="373" mass="41643">MQLQQPRIPSKTDEMIQLPQSFSFSTPHGSTYVWYSNTVRLPQFPEEKGRVDALYVCDEHTLPLLRQAENFSDKVPLVVLPAGDESKNLNNLALIAEKAAEYELDRQACFIAFGGGMVCDITALAASLYMRGVHCILVPTTVLAMADASIGGKTAVNLSGYKNLIGTFFAASSIILCFPVLCSLPENEYRSGLAEILKTGALYDSELYRMFSTHYDEIIARDSACISQLIRRAAEAKARVVERDFTEQGERAFLNFGHTFAHALESLTRFSVSHGDAVAWGMSRALAVGLRLQLTDNDYANSFTTILNRYGWCTNPVYFSRHVKTCSFADEIIARMKKDKKNRGGVIRLILQENILKTQIREVEISTIREVLI</sequence>
<accession>S3MGC0</accession>
<evidence type="ECO:0000259" key="10">
    <source>
        <dbReference type="Pfam" id="PF24621"/>
    </source>
</evidence>
<dbReference type="CDD" id="cd08195">
    <property type="entry name" value="DHQS"/>
    <property type="match status" value="1"/>
</dbReference>
<dbReference type="Gene3D" id="1.20.1090.10">
    <property type="entry name" value="Dehydroquinate synthase-like - alpha domain"/>
    <property type="match status" value="1"/>
</dbReference>
<evidence type="ECO:0000256" key="5">
    <source>
        <dbReference type="ARBA" id="ARBA00023027"/>
    </source>
</evidence>
<dbReference type="Pfam" id="PF01761">
    <property type="entry name" value="DHQ_synthase"/>
    <property type="match status" value="1"/>
</dbReference>
<evidence type="ECO:0000313" key="11">
    <source>
        <dbReference type="EMBL" id="EPF48114.1"/>
    </source>
</evidence>
<evidence type="ECO:0000256" key="1">
    <source>
        <dbReference type="ARBA" id="ARBA00001911"/>
    </source>
</evidence>
<comment type="cofactor">
    <cofactor evidence="2">
        <name>Co(2+)</name>
        <dbReference type="ChEBI" id="CHEBI:48828"/>
    </cofactor>
</comment>
<feature type="domain" description="3-dehydroquinate synthase N-terminal" evidence="9">
    <location>
        <begin position="78"/>
        <end position="190"/>
    </location>
</feature>
<dbReference type="InterPro" id="IPR030960">
    <property type="entry name" value="DHQS/DOIS_N"/>
</dbReference>
<keyword evidence="5" id="KW-0520">NAD</keyword>
<dbReference type="Pfam" id="PF24621">
    <property type="entry name" value="DHQS_C"/>
    <property type="match status" value="1"/>
</dbReference>
<evidence type="ECO:0000256" key="6">
    <source>
        <dbReference type="ARBA" id="ARBA00023141"/>
    </source>
</evidence>
<dbReference type="InterPro" id="IPR030963">
    <property type="entry name" value="DHQ_synth_fam"/>
</dbReference>
<gene>
    <name evidence="11" type="ORF">HMPREF1222_00378</name>
</gene>
<comment type="caution">
    <text evidence="11">The sequence shown here is derived from an EMBL/GenBank/DDBJ whole genome shotgun (WGS) entry which is preliminary data.</text>
</comment>
<evidence type="ECO:0000256" key="4">
    <source>
        <dbReference type="ARBA" id="ARBA00022723"/>
    </source>
</evidence>
<evidence type="ECO:0000256" key="8">
    <source>
        <dbReference type="ARBA" id="ARBA00023285"/>
    </source>
</evidence>
<dbReference type="EMBL" id="ATFC01000001">
    <property type="protein sequence ID" value="EPF48114.1"/>
    <property type="molecule type" value="Genomic_DNA"/>
</dbReference>
<evidence type="ECO:0000256" key="3">
    <source>
        <dbReference type="ARBA" id="ARBA00022605"/>
    </source>
</evidence>
<proteinExistence type="predicted"/>
<dbReference type="HOGENOM" id="CLU_001201_0_1_12"/>
<name>S3MGC0_9SPIR</name>
<dbReference type="GO" id="GO:0008652">
    <property type="term" value="P:amino acid biosynthetic process"/>
    <property type="evidence" value="ECO:0007669"/>
    <property type="project" value="UniProtKB-KW"/>
</dbReference>
<dbReference type="GO" id="GO:0046872">
    <property type="term" value="F:metal ion binding"/>
    <property type="evidence" value="ECO:0007669"/>
    <property type="project" value="UniProtKB-KW"/>
</dbReference>
<evidence type="ECO:0000256" key="2">
    <source>
        <dbReference type="ARBA" id="ARBA00001941"/>
    </source>
</evidence>
<evidence type="ECO:0000256" key="7">
    <source>
        <dbReference type="ARBA" id="ARBA00023239"/>
    </source>
</evidence>
<dbReference type="AlphaFoldDB" id="S3MGC0"/>
<dbReference type="InterPro" id="IPR056179">
    <property type="entry name" value="DHQS_C"/>
</dbReference>
<protein>
    <submittedName>
        <fullName evidence="11">3-dehydroquinate synthase</fullName>
    </submittedName>
</protein>
<dbReference type="PANTHER" id="PTHR43622">
    <property type="entry name" value="3-DEHYDROQUINATE SYNTHASE"/>
    <property type="match status" value="1"/>
</dbReference>
<keyword evidence="12" id="KW-1185">Reference proteome</keyword>